<dbReference type="InterPro" id="IPR048493">
    <property type="entry name" value="DUF1980_N"/>
</dbReference>
<accession>A0A7X2NJL3</accession>
<organism evidence="4 5">
    <name type="scientific">Clostridium porci</name>
    <dbReference type="NCBI Taxonomy" id="2605778"/>
    <lineage>
        <taxon>Bacteria</taxon>
        <taxon>Bacillati</taxon>
        <taxon>Bacillota</taxon>
        <taxon>Clostridia</taxon>
        <taxon>Eubacteriales</taxon>
        <taxon>Clostridiaceae</taxon>
        <taxon>Clostridium</taxon>
    </lineage>
</organism>
<dbReference type="InterPro" id="IPR015402">
    <property type="entry name" value="DUF1980"/>
</dbReference>
<dbReference type="AlphaFoldDB" id="A0A7X2NJL3"/>
<dbReference type="RefSeq" id="WP_154470955.1">
    <property type="nucleotide sequence ID" value="NZ_DBEWUL010000210.1"/>
</dbReference>
<dbReference type="Proteomes" id="UP000429958">
    <property type="component" value="Unassembled WGS sequence"/>
</dbReference>
<keyword evidence="1" id="KW-1133">Transmembrane helix</keyword>
<name>A0A7X2NJL3_9CLOT</name>
<feature type="domain" description="DUF1980" evidence="2">
    <location>
        <begin position="16"/>
        <end position="61"/>
    </location>
</feature>
<reference evidence="4 5" key="1">
    <citation type="submission" date="2019-08" db="EMBL/GenBank/DDBJ databases">
        <title>In-depth cultivation of the pig gut microbiome towards novel bacterial diversity and tailored functional studies.</title>
        <authorList>
            <person name="Wylensek D."/>
            <person name="Hitch T.C.A."/>
            <person name="Clavel T."/>
        </authorList>
    </citation>
    <scope>NUCLEOTIDE SEQUENCE [LARGE SCALE GENOMIC DNA]</scope>
    <source>
        <strain evidence="4 5">WCA-389-WT-23D1</strain>
    </source>
</reference>
<dbReference type="InterPro" id="IPR048447">
    <property type="entry name" value="DUF1980_C"/>
</dbReference>
<evidence type="ECO:0000313" key="5">
    <source>
        <dbReference type="Proteomes" id="UP000429958"/>
    </source>
</evidence>
<proteinExistence type="predicted"/>
<dbReference type="Pfam" id="PF09323">
    <property type="entry name" value="DUF1980"/>
    <property type="match status" value="1"/>
</dbReference>
<protein>
    <submittedName>
        <fullName evidence="4">TIGR03943 family protein</fullName>
    </submittedName>
</protein>
<dbReference type="PANTHER" id="PTHR40047">
    <property type="entry name" value="UPF0703 PROTEIN YCGQ"/>
    <property type="match status" value="1"/>
</dbReference>
<keyword evidence="1" id="KW-0812">Transmembrane</keyword>
<keyword evidence="5" id="KW-1185">Reference proteome</keyword>
<dbReference type="InterPro" id="IPR052955">
    <property type="entry name" value="UPF0703_membrane_permease"/>
</dbReference>
<dbReference type="EMBL" id="VUMD01000002">
    <property type="protein sequence ID" value="MSS35548.1"/>
    <property type="molecule type" value="Genomic_DNA"/>
</dbReference>
<dbReference type="PANTHER" id="PTHR40047:SF1">
    <property type="entry name" value="UPF0703 PROTEIN YCGQ"/>
    <property type="match status" value="1"/>
</dbReference>
<dbReference type="NCBIfam" id="TIGR03943">
    <property type="entry name" value="TIGR03943 family putative permease subunit"/>
    <property type="match status" value="1"/>
</dbReference>
<evidence type="ECO:0000259" key="3">
    <source>
        <dbReference type="Pfam" id="PF21537"/>
    </source>
</evidence>
<sequence>MTLKGKGMNLQVLAECCCYLFFGHLLFQMTWSGDYLNYVTPRMKPYLYGMVLLMLLWAAVEGRYLLTPQYKIRLARSCVLMIPILLISLRPGLPGGSSMIRDYASSKIASTPGTEEAAPLQAEGAGTEAGGYLKEDFQDSAVLAGDEERPWYALNGLDENTKTIVIADEDYYTWMYELGSFPEKYEGYTVEMKGFIYRSPEIKKEHDFALVRLSMWCCAADLAPMGLLVDNGGKQELQDDTWVVVKGSFGITEYGSDPILKAQSIEPAEKPEVEYVYPYF</sequence>
<feature type="transmembrane region" description="Helical" evidence="1">
    <location>
        <begin position="46"/>
        <end position="66"/>
    </location>
</feature>
<dbReference type="Pfam" id="PF21537">
    <property type="entry name" value="DUF1980_C"/>
    <property type="match status" value="1"/>
</dbReference>
<evidence type="ECO:0000256" key="1">
    <source>
        <dbReference type="SAM" id="Phobius"/>
    </source>
</evidence>
<feature type="transmembrane region" description="Helical" evidence="1">
    <location>
        <begin position="73"/>
        <end position="93"/>
    </location>
</feature>
<keyword evidence="1" id="KW-0472">Membrane</keyword>
<gene>
    <name evidence="4" type="ORF">FYJ39_02870</name>
</gene>
<feature type="transmembrane region" description="Helical" evidence="1">
    <location>
        <begin position="12"/>
        <end position="31"/>
    </location>
</feature>
<feature type="domain" description="DUF1980" evidence="3">
    <location>
        <begin position="158"/>
        <end position="278"/>
    </location>
</feature>
<evidence type="ECO:0000259" key="2">
    <source>
        <dbReference type="Pfam" id="PF09323"/>
    </source>
</evidence>
<evidence type="ECO:0000313" key="4">
    <source>
        <dbReference type="EMBL" id="MSS35548.1"/>
    </source>
</evidence>
<comment type="caution">
    <text evidence="4">The sequence shown here is derived from an EMBL/GenBank/DDBJ whole genome shotgun (WGS) entry which is preliminary data.</text>
</comment>